<dbReference type="eggNOG" id="ENOG502REJI">
    <property type="taxonomic scope" value="Eukaryota"/>
</dbReference>
<dbReference type="OrthoDB" id="31360at2759"/>
<proteinExistence type="predicted"/>
<dbReference type="GO" id="GO:0003723">
    <property type="term" value="F:RNA binding"/>
    <property type="evidence" value="ECO:0007669"/>
    <property type="project" value="InterPro"/>
</dbReference>
<organism evidence="3">
    <name type="scientific">Entamoeba dispar (strain ATCC PRA-260 / SAW760)</name>
    <dbReference type="NCBI Taxonomy" id="370354"/>
    <lineage>
        <taxon>Eukaryota</taxon>
        <taxon>Amoebozoa</taxon>
        <taxon>Evosea</taxon>
        <taxon>Archamoebae</taxon>
        <taxon>Mastigamoebida</taxon>
        <taxon>Entamoebidae</taxon>
        <taxon>Entamoeba</taxon>
    </lineage>
</organism>
<keyword evidence="3" id="KW-1185">Reference proteome</keyword>
<gene>
    <name evidence="2" type="ORF">EDI_204560</name>
</gene>
<evidence type="ECO:0000313" key="3">
    <source>
        <dbReference type="Proteomes" id="UP000008076"/>
    </source>
</evidence>
<dbReference type="Pfam" id="PF00910">
    <property type="entry name" value="RNA_helicase"/>
    <property type="match status" value="1"/>
</dbReference>
<evidence type="ECO:0000259" key="1">
    <source>
        <dbReference type="Pfam" id="PF00910"/>
    </source>
</evidence>
<dbReference type="AlphaFoldDB" id="B0ECH3"/>
<dbReference type="RefSeq" id="XP_001736001.1">
    <property type="nucleotide sequence ID" value="XM_001735949.1"/>
</dbReference>
<dbReference type="SUPFAM" id="SSF52540">
    <property type="entry name" value="P-loop containing nucleoside triphosphate hydrolases"/>
    <property type="match status" value="1"/>
</dbReference>
<name>B0ECH3_ENTDS</name>
<evidence type="ECO:0000313" key="2">
    <source>
        <dbReference type="EMBL" id="EDR27775.1"/>
    </source>
</evidence>
<dbReference type="KEGG" id="edi:EDI_204560"/>
<sequence length="154" mass="17996">MSIEKGDIFEETVRKAVEGKNLFLWGKTGTGKTLTANEVCKRVGQPLPYNKSTSKLWRNYKKQKVVLLDDIDKDSVNYIKSSIFTWGDYYNFEAQISSKEEDTIVINPINYTLIITSTFNPEELFEFKNSYEVEKFHRLFEVVHTDENYLDSLK</sequence>
<dbReference type="Gene3D" id="3.40.50.300">
    <property type="entry name" value="P-loop containing nucleotide triphosphate hydrolases"/>
    <property type="match status" value="1"/>
</dbReference>
<dbReference type="GO" id="GO:0003724">
    <property type="term" value="F:RNA helicase activity"/>
    <property type="evidence" value="ECO:0007669"/>
    <property type="project" value="InterPro"/>
</dbReference>
<dbReference type="InterPro" id="IPR027417">
    <property type="entry name" value="P-loop_NTPase"/>
</dbReference>
<dbReference type="EMBL" id="DS548747">
    <property type="protein sequence ID" value="EDR27775.1"/>
    <property type="molecule type" value="Genomic_DNA"/>
</dbReference>
<dbReference type="GeneID" id="5880981"/>
<accession>B0ECH3</accession>
<dbReference type="VEuPathDB" id="AmoebaDB:EDI_204560"/>
<reference evidence="3" key="1">
    <citation type="submission" date="2007-12" db="EMBL/GenBank/DDBJ databases">
        <title>Annotation of Entamoeba dispar SAW760.</title>
        <authorList>
            <person name="Lorenzi H."/>
            <person name="Inman J."/>
            <person name="Schobel S."/>
            <person name="Amedeo P."/>
            <person name="Caler E."/>
        </authorList>
    </citation>
    <scope>NUCLEOTIDE SEQUENCE [LARGE SCALE GENOMIC DNA]</scope>
    <source>
        <strain evidence="3">ATCC PRA-260 / SAW760</strain>
    </source>
</reference>
<dbReference type="InterPro" id="IPR000605">
    <property type="entry name" value="Helicase_SF3_ssDNA/RNA_vir"/>
</dbReference>
<feature type="domain" description="Helicase superfamily 3 single-stranded DNA/RNA virus" evidence="1">
    <location>
        <begin position="23"/>
        <end position="107"/>
    </location>
</feature>
<protein>
    <recommendedName>
        <fullName evidence="1">Helicase superfamily 3 single-stranded DNA/RNA virus domain-containing protein</fullName>
    </recommendedName>
</protein>
<dbReference type="Proteomes" id="UP000008076">
    <property type="component" value="Unassembled WGS sequence"/>
</dbReference>